<keyword evidence="2" id="KW-1185">Reference proteome</keyword>
<evidence type="ECO:0000313" key="2">
    <source>
        <dbReference type="Proteomes" id="UP001367508"/>
    </source>
</evidence>
<dbReference type="Proteomes" id="UP001367508">
    <property type="component" value="Unassembled WGS sequence"/>
</dbReference>
<gene>
    <name evidence="1" type="ORF">VNO77_23461</name>
</gene>
<protein>
    <submittedName>
        <fullName evidence="1">Uncharacterized protein</fullName>
    </submittedName>
</protein>
<evidence type="ECO:0000313" key="1">
    <source>
        <dbReference type="EMBL" id="KAK7329306.1"/>
    </source>
</evidence>
<dbReference type="EMBL" id="JAYMYQ010000005">
    <property type="protein sequence ID" value="KAK7329306.1"/>
    <property type="molecule type" value="Genomic_DNA"/>
</dbReference>
<organism evidence="1 2">
    <name type="scientific">Canavalia gladiata</name>
    <name type="common">Sword bean</name>
    <name type="synonym">Dolichos gladiatus</name>
    <dbReference type="NCBI Taxonomy" id="3824"/>
    <lineage>
        <taxon>Eukaryota</taxon>
        <taxon>Viridiplantae</taxon>
        <taxon>Streptophyta</taxon>
        <taxon>Embryophyta</taxon>
        <taxon>Tracheophyta</taxon>
        <taxon>Spermatophyta</taxon>
        <taxon>Magnoliopsida</taxon>
        <taxon>eudicotyledons</taxon>
        <taxon>Gunneridae</taxon>
        <taxon>Pentapetalae</taxon>
        <taxon>rosids</taxon>
        <taxon>fabids</taxon>
        <taxon>Fabales</taxon>
        <taxon>Fabaceae</taxon>
        <taxon>Papilionoideae</taxon>
        <taxon>50 kb inversion clade</taxon>
        <taxon>NPAAA clade</taxon>
        <taxon>indigoferoid/millettioid clade</taxon>
        <taxon>Phaseoleae</taxon>
        <taxon>Canavalia</taxon>
    </lineage>
</organism>
<proteinExistence type="predicted"/>
<accession>A0AAN9L5U4</accession>
<reference evidence="1 2" key="1">
    <citation type="submission" date="2024-01" db="EMBL/GenBank/DDBJ databases">
        <title>The genomes of 5 underutilized Papilionoideae crops provide insights into root nodulation and disease resistanc.</title>
        <authorList>
            <person name="Jiang F."/>
        </authorList>
    </citation>
    <scope>NUCLEOTIDE SEQUENCE [LARGE SCALE GENOMIC DNA]</scope>
    <source>
        <strain evidence="1">LVBAO_FW01</strain>
        <tissue evidence="1">Leaves</tissue>
    </source>
</reference>
<dbReference type="AlphaFoldDB" id="A0AAN9L5U4"/>
<comment type="caution">
    <text evidence="1">The sequence shown here is derived from an EMBL/GenBank/DDBJ whole genome shotgun (WGS) entry which is preliminary data.</text>
</comment>
<name>A0AAN9L5U4_CANGL</name>
<sequence>MISSFGASWHSYVRSNSFRKTTAWATYPVLFKGYLFLHAAYNNLYMLHMATLRSASALITSALTTPTTVSASRMWQKYAPNLLPKSLTGPFILTHNPRLLVISLLIAIRTRFLYWENARDVARIYLYGCISFGRCRHSLQSDSLWCTTSLMIHAIGLPSSRSWSCFMPWDAFGLCQAPRCNVFKGSDPTLGHWRSRVLAALANNHGLIIEQIVTSISFVWPGNYGPEEVQKKLRLS</sequence>